<accession>A0A1G9SSU4</accession>
<proteinExistence type="predicted"/>
<keyword evidence="2" id="KW-1185">Reference proteome</keyword>
<name>A0A1G9SSU4_9SPHI</name>
<gene>
    <name evidence="1" type="ORF">SAMN05421820_103694</name>
</gene>
<dbReference type="Proteomes" id="UP000183200">
    <property type="component" value="Unassembled WGS sequence"/>
</dbReference>
<sequence>MLNRYKYPRYESDKVSFIYGGDHQKTRVNQNLLLVL</sequence>
<dbReference type="EMBL" id="FNGY01000003">
    <property type="protein sequence ID" value="SDM38480.1"/>
    <property type="molecule type" value="Genomic_DNA"/>
</dbReference>
<organism evidence="1 2">
    <name type="scientific">Pedobacter steynii</name>
    <dbReference type="NCBI Taxonomy" id="430522"/>
    <lineage>
        <taxon>Bacteria</taxon>
        <taxon>Pseudomonadati</taxon>
        <taxon>Bacteroidota</taxon>
        <taxon>Sphingobacteriia</taxon>
        <taxon>Sphingobacteriales</taxon>
        <taxon>Sphingobacteriaceae</taxon>
        <taxon>Pedobacter</taxon>
    </lineage>
</organism>
<protein>
    <submittedName>
        <fullName evidence="1">Uncharacterized protein</fullName>
    </submittedName>
</protein>
<dbReference type="AlphaFoldDB" id="A0A1G9SSU4"/>
<evidence type="ECO:0000313" key="1">
    <source>
        <dbReference type="EMBL" id="SDM38480.1"/>
    </source>
</evidence>
<evidence type="ECO:0000313" key="2">
    <source>
        <dbReference type="Proteomes" id="UP000183200"/>
    </source>
</evidence>
<reference evidence="2" key="1">
    <citation type="submission" date="2016-10" db="EMBL/GenBank/DDBJ databases">
        <authorList>
            <person name="Varghese N."/>
            <person name="Submissions S."/>
        </authorList>
    </citation>
    <scope>NUCLEOTIDE SEQUENCE [LARGE SCALE GENOMIC DNA]</scope>
    <source>
        <strain evidence="2">DSM 19110</strain>
    </source>
</reference>